<evidence type="ECO:0000313" key="2">
    <source>
        <dbReference type="Proteomes" id="UP001519460"/>
    </source>
</evidence>
<reference evidence="1 2" key="1">
    <citation type="journal article" date="2023" name="Sci. Data">
        <title>Genome assembly of the Korean intertidal mud-creeper Batillaria attramentaria.</title>
        <authorList>
            <person name="Patra A.K."/>
            <person name="Ho P.T."/>
            <person name="Jun S."/>
            <person name="Lee S.J."/>
            <person name="Kim Y."/>
            <person name="Won Y.J."/>
        </authorList>
    </citation>
    <scope>NUCLEOTIDE SEQUENCE [LARGE SCALE GENOMIC DNA]</scope>
    <source>
        <strain evidence="1">Wonlab-2016</strain>
    </source>
</reference>
<gene>
    <name evidence="1" type="ORF">BaRGS_00014995</name>
</gene>
<keyword evidence="2" id="KW-1185">Reference proteome</keyword>
<dbReference type="EMBL" id="JACVVK020000089">
    <property type="protein sequence ID" value="KAK7493854.1"/>
    <property type="molecule type" value="Genomic_DNA"/>
</dbReference>
<protein>
    <submittedName>
        <fullName evidence="1">Uncharacterized protein</fullName>
    </submittedName>
</protein>
<proteinExistence type="predicted"/>
<dbReference type="AlphaFoldDB" id="A0ABD0L3Z8"/>
<dbReference type="Proteomes" id="UP001519460">
    <property type="component" value="Unassembled WGS sequence"/>
</dbReference>
<sequence>MTWVEAKRHVFGAYTSLPHTFTPKSPSSPATHATAMYTFDDRERANSEKALNQSPGRCYLRPSLSCAGGAACMASPAANSVSVT</sequence>
<comment type="caution">
    <text evidence="1">The sequence shown here is derived from an EMBL/GenBank/DDBJ whole genome shotgun (WGS) entry which is preliminary data.</text>
</comment>
<name>A0ABD0L3Z8_9CAEN</name>
<accession>A0ABD0L3Z8</accession>
<evidence type="ECO:0000313" key="1">
    <source>
        <dbReference type="EMBL" id="KAK7493854.1"/>
    </source>
</evidence>
<organism evidence="1 2">
    <name type="scientific">Batillaria attramentaria</name>
    <dbReference type="NCBI Taxonomy" id="370345"/>
    <lineage>
        <taxon>Eukaryota</taxon>
        <taxon>Metazoa</taxon>
        <taxon>Spiralia</taxon>
        <taxon>Lophotrochozoa</taxon>
        <taxon>Mollusca</taxon>
        <taxon>Gastropoda</taxon>
        <taxon>Caenogastropoda</taxon>
        <taxon>Sorbeoconcha</taxon>
        <taxon>Cerithioidea</taxon>
        <taxon>Batillariidae</taxon>
        <taxon>Batillaria</taxon>
    </lineage>
</organism>